<reference evidence="1" key="1">
    <citation type="submission" date="2014-11" db="EMBL/GenBank/DDBJ databases">
        <authorList>
            <person name="Amaro Gonzalez C."/>
        </authorList>
    </citation>
    <scope>NUCLEOTIDE SEQUENCE</scope>
</reference>
<protein>
    <submittedName>
        <fullName evidence="1">Uncharacterized protein</fullName>
    </submittedName>
</protein>
<dbReference type="EMBL" id="GBXM01025447">
    <property type="protein sequence ID" value="JAH83130.1"/>
    <property type="molecule type" value="Transcribed_RNA"/>
</dbReference>
<accession>A0A0E9W0P1</accession>
<sequence length="26" mass="3071">MKYLYDLQKSSKDDKGLCRLLTIHNS</sequence>
<organism evidence="1">
    <name type="scientific">Anguilla anguilla</name>
    <name type="common">European freshwater eel</name>
    <name type="synonym">Muraena anguilla</name>
    <dbReference type="NCBI Taxonomy" id="7936"/>
    <lineage>
        <taxon>Eukaryota</taxon>
        <taxon>Metazoa</taxon>
        <taxon>Chordata</taxon>
        <taxon>Craniata</taxon>
        <taxon>Vertebrata</taxon>
        <taxon>Euteleostomi</taxon>
        <taxon>Actinopterygii</taxon>
        <taxon>Neopterygii</taxon>
        <taxon>Teleostei</taxon>
        <taxon>Anguilliformes</taxon>
        <taxon>Anguillidae</taxon>
        <taxon>Anguilla</taxon>
    </lineage>
</organism>
<dbReference type="AlphaFoldDB" id="A0A0E9W0P1"/>
<proteinExistence type="predicted"/>
<name>A0A0E9W0P1_ANGAN</name>
<evidence type="ECO:0000313" key="1">
    <source>
        <dbReference type="EMBL" id="JAH83130.1"/>
    </source>
</evidence>
<reference evidence="1" key="2">
    <citation type="journal article" date="2015" name="Fish Shellfish Immunol.">
        <title>Early steps in the European eel (Anguilla anguilla)-Vibrio vulnificus interaction in the gills: Role of the RtxA13 toxin.</title>
        <authorList>
            <person name="Callol A."/>
            <person name="Pajuelo D."/>
            <person name="Ebbesson L."/>
            <person name="Teles M."/>
            <person name="MacKenzie S."/>
            <person name="Amaro C."/>
        </authorList>
    </citation>
    <scope>NUCLEOTIDE SEQUENCE</scope>
</reference>